<dbReference type="EMBL" id="MPUH01000898">
    <property type="protein sequence ID" value="OMJ72471.1"/>
    <property type="molecule type" value="Genomic_DNA"/>
</dbReference>
<keyword evidence="2" id="KW-1185">Reference proteome</keyword>
<comment type="caution">
    <text evidence="1">The sequence shown here is derived from an EMBL/GenBank/DDBJ whole genome shotgun (WGS) entry which is preliminary data.</text>
</comment>
<dbReference type="AlphaFoldDB" id="A0A1R2B6S6"/>
<reference evidence="1 2" key="1">
    <citation type="submission" date="2016-11" db="EMBL/GenBank/DDBJ databases">
        <title>The macronuclear genome of Stentor coeruleus: a giant cell with tiny introns.</title>
        <authorList>
            <person name="Slabodnick M."/>
            <person name="Ruby J.G."/>
            <person name="Reiff S.B."/>
            <person name="Swart E.C."/>
            <person name="Gosai S."/>
            <person name="Prabakaran S."/>
            <person name="Witkowska E."/>
            <person name="Larue G.E."/>
            <person name="Fisher S."/>
            <person name="Freeman R.M."/>
            <person name="Gunawardena J."/>
            <person name="Chu W."/>
            <person name="Stover N.A."/>
            <person name="Gregory B.D."/>
            <person name="Nowacki M."/>
            <person name="Derisi J."/>
            <person name="Roy S.W."/>
            <person name="Marshall W.F."/>
            <person name="Sood P."/>
        </authorList>
    </citation>
    <scope>NUCLEOTIDE SEQUENCE [LARGE SCALE GENOMIC DNA]</scope>
    <source>
        <strain evidence="1">WM001</strain>
    </source>
</reference>
<protein>
    <submittedName>
        <fullName evidence="1">Uncharacterized protein</fullName>
    </submittedName>
</protein>
<accession>A0A1R2B6S6</accession>
<sequence>MLKDDSHLTKSLAIESEKIGYNILYPDKTRYCEDFSRWNYSLNEKNPLSVEKITKSNDKSLHLKKTSSPVYNSNYPSIYVGKVNKSQNIKTTKLSRNMQSSDIDINHIRNIFSSRRWKHSIYNSPKIRMQMVQKNKEKIFRMTSLFKNNLQQRLPTEGCESIKINSLKLPKYGCKQSFYTQKGL</sequence>
<name>A0A1R2B6S6_9CILI</name>
<gene>
    <name evidence="1" type="ORF">SteCoe_29064</name>
</gene>
<organism evidence="1 2">
    <name type="scientific">Stentor coeruleus</name>
    <dbReference type="NCBI Taxonomy" id="5963"/>
    <lineage>
        <taxon>Eukaryota</taxon>
        <taxon>Sar</taxon>
        <taxon>Alveolata</taxon>
        <taxon>Ciliophora</taxon>
        <taxon>Postciliodesmatophora</taxon>
        <taxon>Heterotrichea</taxon>
        <taxon>Heterotrichida</taxon>
        <taxon>Stentoridae</taxon>
        <taxon>Stentor</taxon>
    </lineage>
</organism>
<dbReference type="Proteomes" id="UP000187209">
    <property type="component" value="Unassembled WGS sequence"/>
</dbReference>
<evidence type="ECO:0000313" key="2">
    <source>
        <dbReference type="Proteomes" id="UP000187209"/>
    </source>
</evidence>
<evidence type="ECO:0000313" key="1">
    <source>
        <dbReference type="EMBL" id="OMJ72471.1"/>
    </source>
</evidence>
<proteinExistence type="predicted"/>